<dbReference type="InterPro" id="IPR005861">
    <property type="entry name" value="HisP_aminotrans"/>
</dbReference>
<dbReference type="OrthoDB" id="9813612at2"/>
<dbReference type="InterPro" id="IPR015422">
    <property type="entry name" value="PyrdxlP-dep_Trfase_small"/>
</dbReference>
<evidence type="ECO:0000256" key="2">
    <source>
        <dbReference type="ARBA" id="ARBA00007970"/>
    </source>
</evidence>
<evidence type="ECO:0000256" key="3">
    <source>
        <dbReference type="ARBA" id="ARBA00011738"/>
    </source>
</evidence>
<proteinExistence type="inferred from homology"/>
<dbReference type="EMBL" id="BIXY01000001">
    <property type="protein sequence ID" value="GCF06500.1"/>
    <property type="molecule type" value="Genomic_DNA"/>
</dbReference>
<comment type="subunit">
    <text evidence="3 9">Homodimer.</text>
</comment>
<dbReference type="InterPro" id="IPR004839">
    <property type="entry name" value="Aminotransferase_I/II_large"/>
</dbReference>
<dbReference type="EC" id="2.6.1.9" evidence="9"/>
<keyword evidence="8 9" id="KW-0368">Histidine biosynthesis</keyword>
<dbReference type="InterPro" id="IPR015421">
    <property type="entry name" value="PyrdxlP-dep_Trfase_major"/>
</dbReference>
<feature type="modified residue" description="N6-(pyridoxal phosphate)lysine" evidence="9">
    <location>
        <position position="227"/>
    </location>
</feature>
<evidence type="ECO:0000256" key="1">
    <source>
        <dbReference type="ARBA" id="ARBA00001933"/>
    </source>
</evidence>
<sequence>MYTYSTSPVHVRPELDRMAEYTPGESQEAFSARTGIPVDQLIKLNANESPYGPAPQVIEALGNFSNYNNYPDTDSRLLKKALAEYAGVDSRHIVVSHGSNELINLLWHIFLSVGDNVICCPPTFSLYTSVTTFCGAYVLEVPRASDYELDVEAILQALTPETKIIILCSPNNPTGNPVSEQDILTLLDTGRIVMVDEAYIEFSDKPQGFAHLVPQYRNLVVMRTFSKWAGLAGLRIGYGIFPEWMISYLLRAQCPFEVNLAGHIAATETLKHLDYTLDKVKLLVNERERLFQMLASHPYLHPFPSQGNFILTEVDVEEVKMEQLRHVFESRGVMLRYFNHPYLSNFVRLTVGRPEHTDIIAHALDGIKA</sequence>
<keyword evidence="12" id="KW-1185">Reference proteome</keyword>
<comment type="similarity">
    <text evidence="2 9">Belongs to the class-II pyridoxal-phosphate-dependent aminotransferase family. Histidinol-phosphate aminotransferase subfamily.</text>
</comment>
<keyword evidence="7 9" id="KW-0663">Pyridoxal phosphate</keyword>
<dbReference type="Gene3D" id="3.40.640.10">
    <property type="entry name" value="Type I PLP-dependent aspartate aminotransferase-like (Major domain)"/>
    <property type="match status" value="1"/>
</dbReference>
<comment type="catalytic activity">
    <reaction evidence="9">
        <text>L-histidinol phosphate + 2-oxoglutarate = 3-(imidazol-4-yl)-2-oxopropyl phosphate + L-glutamate</text>
        <dbReference type="Rhea" id="RHEA:23744"/>
        <dbReference type="ChEBI" id="CHEBI:16810"/>
        <dbReference type="ChEBI" id="CHEBI:29985"/>
        <dbReference type="ChEBI" id="CHEBI:57766"/>
        <dbReference type="ChEBI" id="CHEBI:57980"/>
        <dbReference type="EC" id="2.6.1.9"/>
    </reaction>
</comment>
<comment type="cofactor">
    <cofactor evidence="1 9">
        <name>pyridoxal 5'-phosphate</name>
        <dbReference type="ChEBI" id="CHEBI:597326"/>
    </cofactor>
</comment>
<dbReference type="CDD" id="cd00609">
    <property type="entry name" value="AAT_like"/>
    <property type="match status" value="1"/>
</dbReference>
<dbReference type="RefSeq" id="WP_149399140.1">
    <property type="nucleotide sequence ID" value="NZ_BIXY01000001.1"/>
</dbReference>
<comment type="caution">
    <text evidence="11">The sequence shown here is derived from an EMBL/GenBank/DDBJ whole genome shotgun (WGS) entry which is preliminary data.</text>
</comment>
<dbReference type="Proteomes" id="UP000322530">
    <property type="component" value="Unassembled WGS sequence"/>
</dbReference>
<evidence type="ECO:0000256" key="4">
    <source>
        <dbReference type="ARBA" id="ARBA00022576"/>
    </source>
</evidence>
<evidence type="ECO:0000313" key="12">
    <source>
        <dbReference type="Proteomes" id="UP000322530"/>
    </source>
</evidence>
<comment type="pathway">
    <text evidence="9">Amino-acid biosynthesis; L-histidine biosynthesis; L-histidine from 5-phospho-alpha-D-ribose 1-diphosphate: step 7/9.</text>
</comment>
<evidence type="ECO:0000259" key="10">
    <source>
        <dbReference type="Pfam" id="PF00155"/>
    </source>
</evidence>
<evidence type="ECO:0000256" key="7">
    <source>
        <dbReference type="ARBA" id="ARBA00022898"/>
    </source>
</evidence>
<evidence type="ECO:0000256" key="8">
    <source>
        <dbReference type="ARBA" id="ARBA00023102"/>
    </source>
</evidence>
<dbReference type="AlphaFoldDB" id="A0A5A5T568"/>
<evidence type="ECO:0000256" key="9">
    <source>
        <dbReference type="HAMAP-Rule" id="MF_01023"/>
    </source>
</evidence>
<dbReference type="Pfam" id="PF00155">
    <property type="entry name" value="Aminotran_1_2"/>
    <property type="match status" value="1"/>
</dbReference>
<dbReference type="GO" id="GO:0030170">
    <property type="term" value="F:pyridoxal phosphate binding"/>
    <property type="evidence" value="ECO:0007669"/>
    <property type="project" value="InterPro"/>
</dbReference>
<dbReference type="HAMAP" id="MF_01023">
    <property type="entry name" value="HisC_aminotrans_2"/>
    <property type="match status" value="1"/>
</dbReference>
<dbReference type="PANTHER" id="PTHR42885">
    <property type="entry name" value="HISTIDINOL-PHOSPHATE AMINOTRANSFERASE-RELATED"/>
    <property type="match status" value="1"/>
</dbReference>
<accession>A0A5A5T568</accession>
<name>A0A5A5T568_9CHLR</name>
<dbReference type="Gene3D" id="3.90.1150.10">
    <property type="entry name" value="Aspartate Aminotransferase, domain 1"/>
    <property type="match status" value="1"/>
</dbReference>
<reference evidence="11 12" key="1">
    <citation type="submission" date="2019-01" db="EMBL/GenBank/DDBJ databases">
        <title>Draft genome sequence of Dictyobacter sp. Uno17.</title>
        <authorList>
            <person name="Wang C.M."/>
            <person name="Zheng Y."/>
            <person name="Sakai Y."/>
            <person name="Abe K."/>
            <person name="Yokota A."/>
            <person name="Yabe S."/>
        </authorList>
    </citation>
    <scope>NUCLEOTIDE SEQUENCE [LARGE SCALE GENOMIC DNA]</scope>
    <source>
        <strain evidence="11 12">Uno17</strain>
    </source>
</reference>
<evidence type="ECO:0000256" key="6">
    <source>
        <dbReference type="ARBA" id="ARBA00022679"/>
    </source>
</evidence>
<keyword evidence="4 9" id="KW-0032">Aminotransferase</keyword>
<dbReference type="InterPro" id="IPR015424">
    <property type="entry name" value="PyrdxlP-dep_Trfase"/>
</dbReference>
<protein>
    <recommendedName>
        <fullName evidence="9">Histidinol-phosphate aminotransferase</fullName>
        <ecNumber evidence="9">2.6.1.9</ecNumber>
    </recommendedName>
    <alternativeName>
        <fullName evidence="9">Imidazole acetol-phosphate transaminase</fullName>
    </alternativeName>
</protein>
<dbReference type="GO" id="GO:0004400">
    <property type="term" value="F:histidinol-phosphate transaminase activity"/>
    <property type="evidence" value="ECO:0007669"/>
    <property type="project" value="UniProtKB-UniRule"/>
</dbReference>
<organism evidence="11 12">
    <name type="scientific">Dictyobacter arantiisoli</name>
    <dbReference type="NCBI Taxonomy" id="2014874"/>
    <lineage>
        <taxon>Bacteria</taxon>
        <taxon>Bacillati</taxon>
        <taxon>Chloroflexota</taxon>
        <taxon>Ktedonobacteria</taxon>
        <taxon>Ktedonobacterales</taxon>
        <taxon>Dictyobacteraceae</taxon>
        <taxon>Dictyobacter</taxon>
    </lineage>
</organism>
<dbReference type="NCBIfam" id="TIGR01141">
    <property type="entry name" value="hisC"/>
    <property type="match status" value="1"/>
</dbReference>
<dbReference type="SUPFAM" id="SSF53383">
    <property type="entry name" value="PLP-dependent transferases"/>
    <property type="match status" value="1"/>
</dbReference>
<evidence type="ECO:0000313" key="11">
    <source>
        <dbReference type="EMBL" id="GCF06500.1"/>
    </source>
</evidence>
<gene>
    <name evidence="9 11" type="primary">hisC</name>
    <name evidence="11" type="ORF">KDI_00640</name>
</gene>
<keyword evidence="6 9" id="KW-0808">Transferase</keyword>
<dbReference type="GO" id="GO:0000105">
    <property type="term" value="P:L-histidine biosynthetic process"/>
    <property type="evidence" value="ECO:0007669"/>
    <property type="project" value="UniProtKB-UniRule"/>
</dbReference>
<dbReference type="UniPathway" id="UPA00031">
    <property type="reaction ID" value="UER00012"/>
</dbReference>
<feature type="domain" description="Aminotransferase class I/classII large" evidence="10">
    <location>
        <begin position="40"/>
        <end position="364"/>
    </location>
</feature>
<dbReference type="PANTHER" id="PTHR42885:SF2">
    <property type="entry name" value="HISTIDINOL-PHOSPHATE AMINOTRANSFERASE"/>
    <property type="match status" value="1"/>
</dbReference>
<evidence type="ECO:0000256" key="5">
    <source>
        <dbReference type="ARBA" id="ARBA00022605"/>
    </source>
</evidence>
<keyword evidence="5 9" id="KW-0028">Amino-acid biosynthesis</keyword>